<protein>
    <recommendedName>
        <fullName evidence="2">Luciferase-like monooxygenase</fullName>
    </recommendedName>
</protein>
<gene>
    <name evidence="4" type="ORF">SAMN05444362_101566</name>
</gene>
<dbReference type="PANTHER" id="PTHR30137:SF19">
    <property type="entry name" value="LUCIFERASE-LIKE MONOOXYGENASE"/>
    <property type="match status" value="1"/>
</dbReference>
<dbReference type="SUPFAM" id="SSF51679">
    <property type="entry name" value="Bacterial luciferase-like"/>
    <property type="match status" value="1"/>
</dbReference>
<evidence type="ECO:0000313" key="5">
    <source>
        <dbReference type="Proteomes" id="UP000184480"/>
    </source>
</evidence>
<keyword evidence="5" id="KW-1185">Reference proteome</keyword>
<dbReference type="NCBIfam" id="TIGR03558">
    <property type="entry name" value="oxido_grp_1"/>
    <property type="match status" value="1"/>
</dbReference>
<dbReference type="InterPro" id="IPR011251">
    <property type="entry name" value="Luciferase-like_dom"/>
</dbReference>
<dbReference type="InterPro" id="IPR050766">
    <property type="entry name" value="Bact_Lucif_Oxidored"/>
</dbReference>
<reference evidence="5" key="1">
    <citation type="submission" date="2016-11" db="EMBL/GenBank/DDBJ databases">
        <authorList>
            <person name="Varghese N."/>
            <person name="Submissions S."/>
        </authorList>
    </citation>
    <scope>NUCLEOTIDE SEQUENCE [LARGE SCALE GENOMIC DNA]</scope>
    <source>
        <strain evidence="5">DSM 27370</strain>
    </source>
</reference>
<evidence type="ECO:0000256" key="2">
    <source>
        <dbReference type="ARBA" id="ARBA00074555"/>
    </source>
</evidence>
<evidence type="ECO:0000259" key="3">
    <source>
        <dbReference type="Pfam" id="PF00296"/>
    </source>
</evidence>
<evidence type="ECO:0000256" key="1">
    <source>
        <dbReference type="ARBA" id="ARBA00007789"/>
    </source>
</evidence>
<dbReference type="Gene3D" id="3.20.20.30">
    <property type="entry name" value="Luciferase-like domain"/>
    <property type="match status" value="1"/>
</dbReference>
<dbReference type="STRING" id="1346286.SAMN05444362_101566"/>
<dbReference type="GO" id="GO:0005829">
    <property type="term" value="C:cytosol"/>
    <property type="evidence" value="ECO:0007669"/>
    <property type="project" value="TreeGrafter"/>
</dbReference>
<dbReference type="InterPro" id="IPR019949">
    <property type="entry name" value="CmoO-like"/>
</dbReference>
<name>A0A1M4UDC3_9BACT</name>
<dbReference type="GO" id="GO:0016705">
    <property type="term" value="F:oxidoreductase activity, acting on paired donors, with incorporation or reduction of molecular oxygen"/>
    <property type="evidence" value="ECO:0007669"/>
    <property type="project" value="InterPro"/>
</dbReference>
<evidence type="ECO:0000313" key="4">
    <source>
        <dbReference type="EMBL" id="SHE54560.1"/>
    </source>
</evidence>
<organism evidence="4 5">
    <name type="scientific">Dysgonomonas macrotermitis</name>
    <dbReference type="NCBI Taxonomy" id="1346286"/>
    <lineage>
        <taxon>Bacteria</taxon>
        <taxon>Pseudomonadati</taxon>
        <taxon>Bacteroidota</taxon>
        <taxon>Bacteroidia</taxon>
        <taxon>Bacteroidales</taxon>
        <taxon>Dysgonomonadaceae</taxon>
        <taxon>Dysgonomonas</taxon>
    </lineage>
</organism>
<dbReference type="InterPro" id="IPR036661">
    <property type="entry name" value="Luciferase-like_sf"/>
</dbReference>
<dbReference type="PANTHER" id="PTHR30137">
    <property type="entry name" value="LUCIFERASE-LIKE MONOOXYGENASE"/>
    <property type="match status" value="1"/>
</dbReference>
<accession>A0A1M4UDC3</accession>
<dbReference type="EMBL" id="FQUC01000001">
    <property type="protein sequence ID" value="SHE54560.1"/>
    <property type="molecule type" value="Genomic_DNA"/>
</dbReference>
<comment type="similarity">
    <text evidence="1">To bacterial alkanal monooxygenase alpha and beta chains.</text>
</comment>
<dbReference type="OrthoDB" id="9780518at2"/>
<dbReference type="FunFam" id="3.20.20.30:FF:000002">
    <property type="entry name" value="LLM class flavin-dependent oxidoreductase"/>
    <property type="match status" value="1"/>
</dbReference>
<dbReference type="RefSeq" id="WP_062175632.1">
    <property type="nucleotide sequence ID" value="NZ_BBXL01000001.1"/>
</dbReference>
<dbReference type="Proteomes" id="UP000184480">
    <property type="component" value="Unassembled WGS sequence"/>
</dbReference>
<dbReference type="AlphaFoldDB" id="A0A1M4UDC3"/>
<proteinExistence type="predicted"/>
<dbReference type="Pfam" id="PF00296">
    <property type="entry name" value="Bac_luciferase"/>
    <property type="match status" value="1"/>
</dbReference>
<feature type="domain" description="Luciferase-like" evidence="3">
    <location>
        <begin position="13"/>
        <end position="304"/>
    </location>
</feature>
<sequence length="338" mass="38221">MGQKIKLSVLDQSPINKNKTASEALSETTRLAELTDRLGYTRFWVSEHHNSPTLAGSTPEILIAHLANHTQRMRIGSGGIMLPNHSTLKAAESFRLLEALYPNRIDMGIGRAPGTDRFTASILNPSNRFSEEDFIQQLYDLDDFLHDSDSSNSISKKVKAIPLTETIPHKWLLTSSGESALIAAHFGLGLSYAQFINPYVAANIIEGYRRSFKPSHDLAEPQANVAIFAFCNEDEEIVKRQQALMDYRFIQLERGGNLAAVTYEDIVAMPYSDFERQRIQYNRGRTLMGTPDVMKEKLTALAESYNIDEIMLVTYAERLEDRLHSYEILADLFELDRK</sequence>